<feature type="transmembrane region" description="Helical" evidence="5">
    <location>
        <begin position="111"/>
        <end position="132"/>
    </location>
</feature>
<dbReference type="InterPro" id="IPR000832">
    <property type="entry name" value="GPCR_2_secretin-like"/>
</dbReference>
<organism evidence="8 9">
    <name type="scientific">Lates japonicus</name>
    <name type="common">Japanese lates</name>
    <dbReference type="NCBI Taxonomy" id="270547"/>
    <lineage>
        <taxon>Eukaryota</taxon>
        <taxon>Metazoa</taxon>
        <taxon>Chordata</taxon>
        <taxon>Craniata</taxon>
        <taxon>Vertebrata</taxon>
        <taxon>Euteleostomi</taxon>
        <taxon>Actinopterygii</taxon>
        <taxon>Neopterygii</taxon>
        <taxon>Teleostei</taxon>
        <taxon>Neoteleostei</taxon>
        <taxon>Acanthomorphata</taxon>
        <taxon>Carangaria</taxon>
        <taxon>Carangaria incertae sedis</taxon>
        <taxon>Centropomidae</taxon>
        <taxon>Lates</taxon>
    </lineage>
</organism>
<dbReference type="GO" id="GO:0005886">
    <property type="term" value="C:plasma membrane"/>
    <property type="evidence" value="ECO:0007669"/>
    <property type="project" value="TreeGrafter"/>
</dbReference>
<feature type="signal peptide" evidence="6">
    <location>
        <begin position="1"/>
        <end position="22"/>
    </location>
</feature>
<keyword evidence="6" id="KW-0732">Signal</keyword>
<evidence type="ECO:0000256" key="2">
    <source>
        <dbReference type="ARBA" id="ARBA00022692"/>
    </source>
</evidence>
<feature type="transmembrane region" description="Helical" evidence="5">
    <location>
        <begin position="138"/>
        <end position="161"/>
    </location>
</feature>
<keyword evidence="3 5" id="KW-1133">Transmembrane helix</keyword>
<evidence type="ECO:0000313" key="9">
    <source>
        <dbReference type="Proteomes" id="UP001279410"/>
    </source>
</evidence>
<accession>A0AAD3MFH1</accession>
<dbReference type="Proteomes" id="UP001279410">
    <property type="component" value="Unassembled WGS sequence"/>
</dbReference>
<protein>
    <submittedName>
        <fullName evidence="8">Cadherin EGF LAG seven-pass G-type receptor 3</fullName>
    </submittedName>
</protein>
<dbReference type="PROSITE" id="PS50261">
    <property type="entry name" value="G_PROTEIN_RECEP_F2_4"/>
    <property type="match status" value="1"/>
</dbReference>
<name>A0AAD3MFH1_LATJO</name>
<dbReference type="GO" id="GO:0004930">
    <property type="term" value="F:G protein-coupled receptor activity"/>
    <property type="evidence" value="ECO:0007669"/>
    <property type="project" value="InterPro"/>
</dbReference>
<dbReference type="PANTHER" id="PTHR12011">
    <property type="entry name" value="ADHESION G-PROTEIN COUPLED RECEPTOR"/>
    <property type="match status" value="1"/>
</dbReference>
<feature type="chain" id="PRO_5041936581" evidence="6">
    <location>
        <begin position="23"/>
        <end position="231"/>
    </location>
</feature>
<comment type="caution">
    <text evidence="8">The sequence shown here is derived from an EMBL/GenBank/DDBJ whole genome shotgun (WGS) entry which is preliminary data.</text>
</comment>
<evidence type="ECO:0000256" key="6">
    <source>
        <dbReference type="SAM" id="SignalP"/>
    </source>
</evidence>
<keyword evidence="8" id="KW-0675">Receptor</keyword>
<dbReference type="PANTHER" id="PTHR12011:SF347">
    <property type="entry name" value="FI21270P1-RELATED"/>
    <property type="match status" value="1"/>
</dbReference>
<proteinExistence type="predicted"/>
<feature type="domain" description="G-protein coupled receptors family 2 profile 2" evidence="7">
    <location>
        <begin position="1"/>
        <end position="162"/>
    </location>
</feature>
<evidence type="ECO:0000259" key="7">
    <source>
        <dbReference type="PROSITE" id="PS50261"/>
    </source>
</evidence>
<evidence type="ECO:0000256" key="4">
    <source>
        <dbReference type="ARBA" id="ARBA00023136"/>
    </source>
</evidence>
<dbReference type="EMBL" id="BRZM01003871">
    <property type="protein sequence ID" value="GLD52987.1"/>
    <property type="molecule type" value="Genomic_DNA"/>
</dbReference>
<comment type="subcellular location">
    <subcellularLocation>
        <location evidence="1">Membrane</location>
        <topology evidence="1">Multi-pass membrane protein</topology>
    </subcellularLocation>
</comment>
<feature type="transmembrane region" description="Helical" evidence="5">
    <location>
        <begin position="68"/>
        <end position="90"/>
    </location>
</feature>
<evidence type="ECO:0000256" key="5">
    <source>
        <dbReference type="SAM" id="Phobius"/>
    </source>
</evidence>
<keyword evidence="9" id="KW-1185">Reference proteome</keyword>
<dbReference type="InterPro" id="IPR017981">
    <property type="entry name" value="GPCR_2-like_7TM"/>
</dbReference>
<sequence>MSTLAWMFVEAFISTACRPSSATSTMEHEVYYAIGLKYLPLSRGLAVGLDPEGYGNPDFCWISIYDKLIWSFAGPIAIVILMNGGIFMIVAKMSCNPSQKETKKLPVIATIRNAFLLLLVATSTWLCGLMAVNNSILAFYYIFDVLCLVQGLSVMLVFTVFNSEVQEAWRVACLGKKSPGEDPPRPPQNTCGGSPGLFFAGELLQASWTRDTVNRHRPGRTIRRKLGKAGQ</sequence>
<keyword evidence="4 5" id="KW-0472">Membrane</keyword>
<evidence type="ECO:0000256" key="3">
    <source>
        <dbReference type="ARBA" id="ARBA00022989"/>
    </source>
</evidence>
<evidence type="ECO:0000256" key="1">
    <source>
        <dbReference type="ARBA" id="ARBA00004141"/>
    </source>
</evidence>
<gene>
    <name evidence="8" type="ORF">AKAME5_002829300</name>
</gene>
<evidence type="ECO:0000313" key="8">
    <source>
        <dbReference type="EMBL" id="GLD52987.1"/>
    </source>
</evidence>
<dbReference type="GO" id="GO:0007166">
    <property type="term" value="P:cell surface receptor signaling pathway"/>
    <property type="evidence" value="ECO:0007669"/>
    <property type="project" value="InterPro"/>
</dbReference>
<dbReference type="AlphaFoldDB" id="A0AAD3MFH1"/>
<dbReference type="Gene3D" id="1.20.1070.10">
    <property type="entry name" value="Rhodopsin 7-helix transmembrane proteins"/>
    <property type="match status" value="1"/>
</dbReference>
<dbReference type="Pfam" id="PF00002">
    <property type="entry name" value="7tm_2"/>
    <property type="match status" value="1"/>
</dbReference>
<keyword evidence="2 5" id="KW-0812">Transmembrane</keyword>
<reference evidence="8" key="1">
    <citation type="submission" date="2022-08" db="EMBL/GenBank/DDBJ databases">
        <title>Genome sequencing of akame (Lates japonicus).</title>
        <authorList>
            <person name="Hashiguchi Y."/>
            <person name="Takahashi H."/>
        </authorList>
    </citation>
    <scope>NUCLEOTIDE SEQUENCE</scope>
    <source>
        <strain evidence="8">Kochi</strain>
    </source>
</reference>